<accession>A0A843AGL2</accession>
<comment type="caution">
    <text evidence="1">The sequence shown here is derived from an EMBL/GenBank/DDBJ whole genome shotgun (WGS) entry which is preliminary data.</text>
</comment>
<dbReference type="EMBL" id="JADIIN010000020">
    <property type="protein sequence ID" value="MBF4468246.1"/>
    <property type="molecule type" value="Genomic_DNA"/>
</dbReference>
<gene>
    <name evidence="1" type="ORF">ISP01_02460</name>
</gene>
<evidence type="ECO:0000313" key="1">
    <source>
        <dbReference type="EMBL" id="MBF4468246.1"/>
    </source>
</evidence>
<protein>
    <submittedName>
        <fullName evidence="1">Uncharacterized protein</fullName>
    </submittedName>
</protein>
<proteinExistence type="predicted"/>
<dbReference type="Proteomes" id="UP000658733">
    <property type="component" value="Unassembled WGS sequence"/>
</dbReference>
<sequence length="53" mass="6374">MKNEVDKLINKKDIYKNIINCKSNDDLIIFKFRPKNNDKLIWDFSNNGLFKNI</sequence>
<name>A0A843AGL2_METAZ</name>
<dbReference type="AlphaFoldDB" id="A0A843AGL2"/>
<organism evidence="1 2">
    <name type="scientific">Methanobrevibacter arboriphilus</name>
    <dbReference type="NCBI Taxonomy" id="39441"/>
    <lineage>
        <taxon>Archaea</taxon>
        <taxon>Methanobacteriati</taxon>
        <taxon>Methanobacteriota</taxon>
        <taxon>Methanomada group</taxon>
        <taxon>Methanobacteria</taxon>
        <taxon>Methanobacteriales</taxon>
        <taxon>Methanobacteriaceae</taxon>
        <taxon>Methanobrevibacter</taxon>
    </lineage>
</organism>
<dbReference type="RefSeq" id="WP_278521976.1">
    <property type="nucleotide sequence ID" value="NZ_JADIIN010000020.1"/>
</dbReference>
<evidence type="ECO:0000313" key="2">
    <source>
        <dbReference type="Proteomes" id="UP000658733"/>
    </source>
</evidence>
<reference evidence="1" key="1">
    <citation type="submission" date="2020-10" db="EMBL/GenBank/DDBJ databases">
        <title>Dehalococcoides mccartyi of a TCE/Cr reducing biochatode.</title>
        <authorList>
            <person name="Matturro B."/>
        </authorList>
    </citation>
    <scope>NUCLEOTIDE SEQUENCE</scope>
    <source>
        <strain evidence="1">Bin4</strain>
    </source>
</reference>